<dbReference type="Proteomes" id="UP000291933">
    <property type="component" value="Unassembled WGS sequence"/>
</dbReference>
<keyword evidence="10" id="KW-1185">Reference proteome</keyword>
<evidence type="ECO:0000256" key="4">
    <source>
        <dbReference type="ARBA" id="ARBA00022691"/>
    </source>
</evidence>
<dbReference type="GO" id="GO:0008757">
    <property type="term" value="F:S-adenosylmethionine-dependent methyltransferase activity"/>
    <property type="evidence" value="ECO:0007669"/>
    <property type="project" value="TreeGrafter"/>
</dbReference>
<feature type="domain" description="Methyltransferase small" evidence="6">
    <location>
        <begin position="205"/>
        <end position="335"/>
    </location>
</feature>
<protein>
    <submittedName>
        <fullName evidence="9">Methyltransferase domain-containing protein</fullName>
    </submittedName>
</protein>
<dbReference type="InterPro" id="IPR052190">
    <property type="entry name" value="Euk-Arch_PrmC-MTase"/>
</dbReference>
<dbReference type="Pfam" id="PF05175">
    <property type="entry name" value="MTS"/>
    <property type="match status" value="1"/>
</dbReference>
<proteinExistence type="inferred from homology"/>
<dbReference type="GO" id="GO:0008276">
    <property type="term" value="F:protein methyltransferase activity"/>
    <property type="evidence" value="ECO:0007669"/>
    <property type="project" value="TreeGrafter"/>
</dbReference>
<keyword evidence="4" id="KW-0949">S-adenosyl-L-methionine</keyword>
<dbReference type="PANTHER" id="PTHR45875:SF1">
    <property type="entry name" value="METHYLTRANSFERASE N6AMT1"/>
    <property type="match status" value="1"/>
</dbReference>
<feature type="compositionally biased region" description="Basic and acidic residues" evidence="5">
    <location>
        <begin position="34"/>
        <end position="45"/>
    </location>
</feature>
<dbReference type="GO" id="GO:0032259">
    <property type="term" value="P:methylation"/>
    <property type="evidence" value="ECO:0007669"/>
    <property type="project" value="UniProtKB-KW"/>
</dbReference>
<evidence type="ECO:0000313" key="9">
    <source>
        <dbReference type="EMBL" id="TBT92135.1"/>
    </source>
</evidence>
<dbReference type="RefSeq" id="WP_131173092.1">
    <property type="nucleotide sequence ID" value="NZ_FXTL01000024.1"/>
</dbReference>
<evidence type="ECO:0000259" key="7">
    <source>
        <dbReference type="Pfam" id="PF23186"/>
    </source>
</evidence>
<dbReference type="InterPro" id="IPR056684">
    <property type="entry name" value="DUF7782"/>
</dbReference>
<name>A0A4Q9KIH7_PROTD</name>
<evidence type="ECO:0000259" key="6">
    <source>
        <dbReference type="Pfam" id="PF05175"/>
    </source>
</evidence>
<feature type="domain" description="DUF7782" evidence="8">
    <location>
        <begin position="449"/>
        <end position="551"/>
    </location>
</feature>
<dbReference type="OrthoDB" id="129465at2"/>
<dbReference type="GO" id="GO:0008170">
    <property type="term" value="F:N-methyltransferase activity"/>
    <property type="evidence" value="ECO:0007669"/>
    <property type="project" value="UniProtKB-ARBA"/>
</dbReference>
<dbReference type="InterPro" id="IPR029063">
    <property type="entry name" value="SAM-dependent_MTases_sf"/>
</dbReference>
<sequence length="554" mass="58421">MLSAPDLDRLRDRLHGIGYTVDPVLERLGTAGRRGLERNSTKPARDAVTGGPGDALGSLIRLWILQDAVDQTAIEAALGAELTEALLASGLVHVEWPSSGRGDRAASGAARVPSGSPGKADGGGDEDGADRAVSGSDRRSPGSVPGAGASDRALLRAAVSIRPYGAEAGPTGEAVAGFICHDLLPNLDGRNARPHPSHVLGVSPASSTLAQLTIRRPVGRALDLGTGCGVQSLHLAAHAKTIVATDLNPRALELARITTRLSGVDADLRLGSLYEPVADESFDLIVSNPPFVISPPGERLVYREGDLPGDELVRRVIVDGAARLAPEGTMQVLCNWAILRGTPWDERLGRWLAATGCDALVLQREVLDPYEYIEMWLSDAGLDASPEHAAKYADWLAYFDQLGIEGVGMGWVSVRNAGRATPHLRIESWPYDVQQPVGDAFAAQQSAVDESSIDDDALLDIRWRVHPGVVQETMGRPGAADPEHIVLRQGFGLSRATEVDTPVAALVGACDGELPARAIIGAVASLLDVDEPALTAELTPRLRELVADGYLASS</sequence>
<dbReference type="InterPro" id="IPR055487">
    <property type="entry name" value="DUF7059"/>
</dbReference>
<feature type="region of interest" description="Disordered" evidence="5">
    <location>
        <begin position="32"/>
        <end position="51"/>
    </location>
</feature>
<reference evidence="9 10" key="1">
    <citation type="submission" date="2019-01" db="EMBL/GenBank/DDBJ databases">
        <title>Lactibacter flavus gen. nov., sp. nov., a novel bacterium of the family Propionibacteriaceae isolated from raw milk and dairy products.</title>
        <authorList>
            <person name="Huptas C."/>
            <person name="Wenning M."/>
            <person name="Breitenwieser F."/>
            <person name="Doll E."/>
            <person name="Von Neubeck M."/>
            <person name="Busse H.-J."/>
            <person name="Scherer S."/>
        </authorList>
    </citation>
    <scope>NUCLEOTIDE SEQUENCE [LARGE SCALE GENOMIC DNA]</scope>
    <source>
        <strain evidence="10">DSM 22130 / JCM 15804 / WR061</strain>
    </source>
</reference>
<dbReference type="GO" id="GO:0035657">
    <property type="term" value="C:eRF1 methyltransferase complex"/>
    <property type="evidence" value="ECO:0007669"/>
    <property type="project" value="TreeGrafter"/>
</dbReference>
<dbReference type="SUPFAM" id="SSF53335">
    <property type="entry name" value="S-adenosyl-L-methionine-dependent methyltransferases"/>
    <property type="match status" value="1"/>
</dbReference>
<evidence type="ECO:0000259" key="8">
    <source>
        <dbReference type="Pfam" id="PF25004"/>
    </source>
</evidence>
<keyword evidence="2 9" id="KW-0489">Methyltransferase</keyword>
<organism evidence="9 10">
    <name type="scientific">Propioniciclava tarda</name>
    <dbReference type="NCBI Taxonomy" id="433330"/>
    <lineage>
        <taxon>Bacteria</taxon>
        <taxon>Bacillati</taxon>
        <taxon>Actinomycetota</taxon>
        <taxon>Actinomycetes</taxon>
        <taxon>Propionibacteriales</taxon>
        <taxon>Propionibacteriaceae</taxon>
        <taxon>Propioniciclava</taxon>
    </lineage>
</organism>
<dbReference type="InterPro" id="IPR007848">
    <property type="entry name" value="Small_mtfrase_dom"/>
</dbReference>
<dbReference type="Gene3D" id="3.40.50.150">
    <property type="entry name" value="Vaccinia Virus protein VP39"/>
    <property type="match status" value="1"/>
</dbReference>
<dbReference type="InterPro" id="IPR002052">
    <property type="entry name" value="DNA_methylase_N6_adenine_CS"/>
</dbReference>
<evidence type="ECO:0000256" key="3">
    <source>
        <dbReference type="ARBA" id="ARBA00022679"/>
    </source>
</evidence>
<comment type="caution">
    <text evidence="9">The sequence shown here is derived from an EMBL/GenBank/DDBJ whole genome shotgun (WGS) entry which is preliminary data.</text>
</comment>
<dbReference type="PANTHER" id="PTHR45875">
    <property type="entry name" value="METHYLTRANSFERASE N6AMT1"/>
    <property type="match status" value="1"/>
</dbReference>
<evidence type="ECO:0000256" key="1">
    <source>
        <dbReference type="ARBA" id="ARBA00006149"/>
    </source>
</evidence>
<dbReference type="GO" id="GO:0003676">
    <property type="term" value="F:nucleic acid binding"/>
    <property type="evidence" value="ECO:0007669"/>
    <property type="project" value="InterPro"/>
</dbReference>
<dbReference type="Pfam" id="PF23186">
    <property type="entry name" value="DUF7059"/>
    <property type="match status" value="1"/>
</dbReference>
<gene>
    <name evidence="9" type="ORF">ET996_13525</name>
</gene>
<feature type="domain" description="DUF7059" evidence="7">
    <location>
        <begin position="17"/>
        <end position="95"/>
    </location>
</feature>
<evidence type="ECO:0000256" key="2">
    <source>
        <dbReference type="ARBA" id="ARBA00022603"/>
    </source>
</evidence>
<evidence type="ECO:0000313" key="10">
    <source>
        <dbReference type="Proteomes" id="UP000291933"/>
    </source>
</evidence>
<keyword evidence="3 9" id="KW-0808">Transferase</keyword>
<dbReference type="PROSITE" id="PS00092">
    <property type="entry name" value="N6_MTASE"/>
    <property type="match status" value="1"/>
</dbReference>
<accession>A0A4Q9KIH7</accession>
<dbReference type="EMBL" id="SDMR01000023">
    <property type="protein sequence ID" value="TBT92135.1"/>
    <property type="molecule type" value="Genomic_DNA"/>
</dbReference>
<feature type="region of interest" description="Disordered" evidence="5">
    <location>
        <begin position="99"/>
        <end position="149"/>
    </location>
</feature>
<evidence type="ECO:0000256" key="5">
    <source>
        <dbReference type="SAM" id="MobiDB-lite"/>
    </source>
</evidence>
<dbReference type="CDD" id="cd02440">
    <property type="entry name" value="AdoMet_MTases"/>
    <property type="match status" value="1"/>
</dbReference>
<comment type="similarity">
    <text evidence="1">Belongs to the eukaryotic/archaeal PrmC-related family.</text>
</comment>
<dbReference type="Pfam" id="PF25004">
    <property type="entry name" value="DUF7782"/>
    <property type="match status" value="1"/>
</dbReference>
<dbReference type="AlphaFoldDB" id="A0A4Q9KIH7"/>